<dbReference type="InterPro" id="IPR020845">
    <property type="entry name" value="AMP-binding_CS"/>
</dbReference>
<comment type="caution">
    <text evidence="7">The sequence shown here is derived from an EMBL/GenBank/DDBJ whole genome shotgun (WGS) entry which is preliminary data.</text>
</comment>
<keyword evidence="3" id="KW-0276">Fatty acid metabolism</keyword>
<accession>A0ABS5BL12</accession>
<evidence type="ECO:0000259" key="5">
    <source>
        <dbReference type="Pfam" id="PF00501"/>
    </source>
</evidence>
<dbReference type="PROSITE" id="PS00455">
    <property type="entry name" value="AMP_BINDING"/>
    <property type="match status" value="1"/>
</dbReference>
<dbReference type="EMBL" id="JAGKQQ010000001">
    <property type="protein sequence ID" value="MBP3954394.1"/>
    <property type="molecule type" value="Genomic_DNA"/>
</dbReference>
<evidence type="ECO:0000256" key="3">
    <source>
        <dbReference type="ARBA" id="ARBA00022832"/>
    </source>
</evidence>
<sequence length="578" mass="61982">MFANDSAHAAGTMAEVLLIRAARTPGARAYCFLTDGEHEGPWLDYATLDREARTVAAALRDVCEPGDRALLVFAPGLAFVSAFFGCQYAGVVPVPAYPPRPGQIAEGWRALSHVAADCAPRVILADRVVAPYIPTGGAAPALAQLPCIVTDDLDPAGANRWREPRFDPDALALLQYTSGSTSEPKGVMIAHRNLMHNQRVIATALEHFRHVGVGVNWLPPYHDLGLVGGVLQTVYLGAALVLMSPLAFLQNPLNWLRAISRYRADTSGGPNFGYDACVQRSSPEERAALDLSAWSVAAIGSEPINPETMERFAAAFAPAGFAPAAFYPCYGLAESTVFVTGGGRTAPPVVRRLDPRALEQGRALDAASEGAVPVVGCGGPWLDQEVCVVGPESRAQVPAGAIGEIWVRGPSVARGYWNRPDLTEETFRARLADGSGPYLRTGDLGFLRDGELFVTGRTKDVIVIRGRNHYPHDIEATVQASNAAFRPGCGAAFEVARDGQPRLVVVQEVERRFRSADGAQLAGDVRQAVAERHELQVYDVVLVEAGSVPKTSSGKVRRASCRAAYECGELRTWRVKPT</sequence>
<evidence type="ECO:0000256" key="1">
    <source>
        <dbReference type="ARBA" id="ARBA00006432"/>
    </source>
</evidence>
<feature type="domain" description="AMP-binding enzyme C-terminal" evidence="6">
    <location>
        <begin position="460"/>
        <end position="572"/>
    </location>
</feature>
<dbReference type="PANTHER" id="PTHR22754:SF32">
    <property type="entry name" value="DISCO-INTERACTING PROTEIN 2"/>
    <property type="match status" value="1"/>
</dbReference>
<protein>
    <submittedName>
        <fullName evidence="7">Fatty acyl-AMP ligase</fullName>
    </submittedName>
</protein>
<comment type="similarity">
    <text evidence="1">Belongs to the ATP-dependent AMP-binding enzyme family.</text>
</comment>
<dbReference type="InterPro" id="IPR045851">
    <property type="entry name" value="AMP-bd_C_sf"/>
</dbReference>
<dbReference type="InterPro" id="IPR000873">
    <property type="entry name" value="AMP-dep_synth/lig_dom"/>
</dbReference>
<name>A0ABS5BL12_9BACT</name>
<organism evidence="7 8">
    <name type="scientific">Gemmata palustris</name>
    <dbReference type="NCBI Taxonomy" id="2822762"/>
    <lineage>
        <taxon>Bacteria</taxon>
        <taxon>Pseudomonadati</taxon>
        <taxon>Planctomycetota</taxon>
        <taxon>Planctomycetia</taxon>
        <taxon>Gemmatales</taxon>
        <taxon>Gemmataceae</taxon>
        <taxon>Gemmata</taxon>
    </lineage>
</organism>
<feature type="domain" description="AMP-dependent synthetase/ligase" evidence="5">
    <location>
        <begin position="20"/>
        <end position="417"/>
    </location>
</feature>
<dbReference type="Proteomes" id="UP000676565">
    <property type="component" value="Unassembled WGS sequence"/>
</dbReference>
<evidence type="ECO:0000256" key="2">
    <source>
        <dbReference type="ARBA" id="ARBA00022598"/>
    </source>
</evidence>
<dbReference type="SUPFAM" id="SSF56801">
    <property type="entry name" value="Acetyl-CoA synthetase-like"/>
    <property type="match status" value="1"/>
</dbReference>
<reference evidence="7 8" key="1">
    <citation type="submission" date="2021-04" db="EMBL/GenBank/DDBJ databases">
        <authorList>
            <person name="Ivanova A."/>
        </authorList>
    </citation>
    <scope>NUCLEOTIDE SEQUENCE [LARGE SCALE GENOMIC DNA]</scope>
    <source>
        <strain evidence="7 8">G18</strain>
    </source>
</reference>
<dbReference type="Gene3D" id="3.40.50.12780">
    <property type="entry name" value="N-terminal domain of ligase-like"/>
    <property type="match status" value="1"/>
</dbReference>
<dbReference type="GO" id="GO:0016874">
    <property type="term" value="F:ligase activity"/>
    <property type="evidence" value="ECO:0007669"/>
    <property type="project" value="UniProtKB-KW"/>
</dbReference>
<dbReference type="InterPro" id="IPR025110">
    <property type="entry name" value="AMP-bd_C"/>
</dbReference>
<dbReference type="PANTHER" id="PTHR22754">
    <property type="entry name" value="DISCO-INTERACTING PROTEIN 2 DIP2 -RELATED"/>
    <property type="match status" value="1"/>
</dbReference>
<keyword evidence="4" id="KW-0443">Lipid metabolism</keyword>
<dbReference type="Pfam" id="PF00501">
    <property type="entry name" value="AMP-binding"/>
    <property type="match status" value="1"/>
</dbReference>
<dbReference type="Pfam" id="PF23024">
    <property type="entry name" value="AMP-dom_DIP2-like"/>
    <property type="match status" value="1"/>
</dbReference>
<dbReference type="InterPro" id="IPR042099">
    <property type="entry name" value="ANL_N_sf"/>
</dbReference>
<dbReference type="RefSeq" id="WP_210652526.1">
    <property type="nucleotide sequence ID" value="NZ_JAGKQQ010000001.1"/>
</dbReference>
<dbReference type="CDD" id="cd05931">
    <property type="entry name" value="FAAL"/>
    <property type="match status" value="1"/>
</dbReference>
<dbReference type="InterPro" id="IPR040097">
    <property type="entry name" value="FAAL/FAAC"/>
</dbReference>
<proteinExistence type="inferred from homology"/>
<keyword evidence="2 7" id="KW-0436">Ligase</keyword>
<evidence type="ECO:0000256" key="4">
    <source>
        <dbReference type="ARBA" id="ARBA00023098"/>
    </source>
</evidence>
<evidence type="ECO:0000313" key="8">
    <source>
        <dbReference type="Proteomes" id="UP000676565"/>
    </source>
</evidence>
<dbReference type="Gene3D" id="3.30.300.30">
    <property type="match status" value="1"/>
</dbReference>
<gene>
    <name evidence="7" type="ORF">J8F10_03700</name>
</gene>
<evidence type="ECO:0000259" key="6">
    <source>
        <dbReference type="Pfam" id="PF23024"/>
    </source>
</evidence>
<evidence type="ECO:0000313" key="7">
    <source>
        <dbReference type="EMBL" id="MBP3954394.1"/>
    </source>
</evidence>
<keyword evidence="8" id="KW-1185">Reference proteome</keyword>